<keyword evidence="2" id="KW-1185">Reference proteome</keyword>
<protein>
    <submittedName>
        <fullName evidence="1">Uncharacterized protein</fullName>
    </submittedName>
</protein>
<organism evidence="1 2">
    <name type="scientific">Laccaria amethystina LaAM-08-1</name>
    <dbReference type="NCBI Taxonomy" id="1095629"/>
    <lineage>
        <taxon>Eukaryota</taxon>
        <taxon>Fungi</taxon>
        <taxon>Dikarya</taxon>
        <taxon>Basidiomycota</taxon>
        <taxon>Agaricomycotina</taxon>
        <taxon>Agaricomycetes</taxon>
        <taxon>Agaricomycetidae</taxon>
        <taxon>Agaricales</taxon>
        <taxon>Agaricineae</taxon>
        <taxon>Hydnangiaceae</taxon>
        <taxon>Laccaria</taxon>
    </lineage>
</organism>
<reference evidence="1 2" key="1">
    <citation type="submission" date="2014-04" db="EMBL/GenBank/DDBJ databases">
        <authorList>
            <consortium name="DOE Joint Genome Institute"/>
            <person name="Kuo A."/>
            <person name="Kohler A."/>
            <person name="Nagy L.G."/>
            <person name="Floudas D."/>
            <person name="Copeland A."/>
            <person name="Barry K.W."/>
            <person name="Cichocki N."/>
            <person name="Veneault-Fourrey C."/>
            <person name="LaButti K."/>
            <person name="Lindquist E.A."/>
            <person name="Lipzen A."/>
            <person name="Lundell T."/>
            <person name="Morin E."/>
            <person name="Murat C."/>
            <person name="Sun H."/>
            <person name="Tunlid A."/>
            <person name="Henrissat B."/>
            <person name="Grigoriev I.V."/>
            <person name="Hibbett D.S."/>
            <person name="Martin F."/>
            <person name="Nordberg H.P."/>
            <person name="Cantor M.N."/>
            <person name="Hua S.X."/>
        </authorList>
    </citation>
    <scope>NUCLEOTIDE SEQUENCE [LARGE SCALE GENOMIC DNA]</scope>
    <source>
        <strain evidence="1 2">LaAM-08-1</strain>
    </source>
</reference>
<sequence>MRAQNRLTHLQLGELEAAKEKEVMQGYRGIRELCAGMMGRDEKYEREWMVEAEKLVEMVRETRNSFLTSRSNPFRVMFPNHGKKQKGDGG</sequence>
<gene>
    <name evidence="1" type="ORF">K443DRAFT_685031</name>
</gene>
<reference evidence="2" key="2">
    <citation type="submission" date="2015-01" db="EMBL/GenBank/DDBJ databases">
        <title>Evolutionary Origins and Diversification of the Mycorrhizal Mutualists.</title>
        <authorList>
            <consortium name="DOE Joint Genome Institute"/>
            <consortium name="Mycorrhizal Genomics Consortium"/>
            <person name="Kohler A."/>
            <person name="Kuo A."/>
            <person name="Nagy L.G."/>
            <person name="Floudas D."/>
            <person name="Copeland A."/>
            <person name="Barry K.W."/>
            <person name="Cichocki N."/>
            <person name="Veneault-Fourrey C."/>
            <person name="LaButti K."/>
            <person name="Lindquist E.A."/>
            <person name="Lipzen A."/>
            <person name="Lundell T."/>
            <person name="Morin E."/>
            <person name="Murat C."/>
            <person name="Riley R."/>
            <person name="Ohm R."/>
            <person name="Sun H."/>
            <person name="Tunlid A."/>
            <person name="Henrissat B."/>
            <person name="Grigoriev I.V."/>
            <person name="Hibbett D.S."/>
            <person name="Martin F."/>
        </authorList>
    </citation>
    <scope>NUCLEOTIDE SEQUENCE [LARGE SCALE GENOMIC DNA]</scope>
    <source>
        <strain evidence="2">LaAM-08-1</strain>
    </source>
</reference>
<evidence type="ECO:0000313" key="1">
    <source>
        <dbReference type="EMBL" id="KIJ92825.1"/>
    </source>
</evidence>
<dbReference type="Proteomes" id="UP000054477">
    <property type="component" value="Unassembled WGS sequence"/>
</dbReference>
<evidence type="ECO:0000313" key="2">
    <source>
        <dbReference type="Proteomes" id="UP000054477"/>
    </source>
</evidence>
<dbReference type="EMBL" id="KN838881">
    <property type="protein sequence ID" value="KIJ92825.1"/>
    <property type="molecule type" value="Genomic_DNA"/>
</dbReference>
<accession>A0A0C9WPG7</accession>
<dbReference type="OrthoDB" id="10657443at2759"/>
<dbReference type="HOGENOM" id="CLU_2441208_0_0_1"/>
<name>A0A0C9WPG7_9AGAR</name>
<dbReference type="STRING" id="1095629.A0A0C9WPG7"/>
<dbReference type="AlphaFoldDB" id="A0A0C9WPG7"/>
<proteinExistence type="predicted"/>